<reference evidence="3" key="1">
    <citation type="journal article" date="2019" name="Int. J. Syst. Evol. Microbiol.">
        <title>The Global Catalogue of Microorganisms (GCM) 10K type strain sequencing project: providing services to taxonomists for standard genome sequencing and annotation.</title>
        <authorList>
            <consortium name="The Broad Institute Genomics Platform"/>
            <consortium name="The Broad Institute Genome Sequencing Center for Infectious Disease"/>
            <person name="Wu L."/>
            <person name="Ma J."/>
        </authorList>
    </citation>
    <scope>NUCLEOTIDE SEQUENCE [LARGE SCALE GENOMIC DNA]</scope>
    <source>
        <strain evidence="3">CCM 7491</strain>
    </source>
</reference>
<accession>A0ABV7NKD0</accession>
<dbReference type="Pfam" id="PF01636">
    <property type="entry name" value="APH"/>
    <property type="match status" value="1"/>
</dbReference>
<evidence type="ECO:0000313" key="3">
    <source>
        <dbReference type="Proteomes" id="UP001595681"/>
    </source>
</evidence>
<dbReference type="SMART" id="SM00587">
    <property type="entry name" value="CHK"/>
    <property type="match status" value="1"/>
</dbReference>
<dbReference type="PANTHER" id="PTHR23020:SF41">
    <property type="entry name" value="AMINOGLYCOSIDE PHOSPHOTRANSFERASE DOMAIN-CONTAINING PROTEIN"/>
    <property type="match status" value="1"/>
</dbReference>
<sequence>MNGEKTDRIKAAFARDQREDRPAVAPGDIPWRYEAITPEWMTHIVCADHPDARVVAVRLDVPDSGTSNRRRIYLDYNEAGQAAGLPASVFCKATVDLRNRLLLSTSALLSETSFYNQIRPQLAIEAPQAYLATYDPDSYASIVMLKDLGGSVSFCNHHTQMTLERVQDQMRVLATLHGHFYRSPQLDRELAHMFRYDDRFLALDRDHDFKGMCEAGLREAGDVAPARLMARQDEVWSATMRASARHGELPLTITHGDVHLKNWYITGDGRMGLSDWQVTSKGHWSRDVAYTISTALTVEQRRLWEKDLLAYYLEAFAAAGGEAVPFDDAWRNYRQQLLTTLAWWTMTLTPLGDVPDMQPRDITLEFIHRIATAMDDLDALDSLD</sequence>
<gene>
    <name evidence="2" type="ORF">ACFOKF_20065</name>
</gene>
<organism evidence="2 3">
    <name type="scientific">Sphingobium rhizovicinum</name>
    <dbReference type="NCBI Taxonomy" id="432308"/>
    <lineage>
        <taxon>Bacteria</taxon>
        <taxon>Pseudomonadati</taxon>
        <taxon>Pseudomonadota</taxon>
        <taxon>Alphaproteobacteria</taxon>
        <taxon>Sphingomonadales</taxon>
        <taxon>Sphingomonadaceae</taxon>
        <taxon>Sphingobium</taxon>
    </lineage>
</organism>
<dbReference type="InterPro" id="IPR015897">
    <property type="entry name" value="CHK_kinase-like"/>
</dbReference>
<evidence type="ECO:0000313" key="2">
    <source>
        <dbReference type="EMBL" id="MFC3443455.1"/>
    </source>
</evidence>
<protein>
    <submittedName>
        <fullName evidence="2">Phosphotransferase</fullName>
    </submittedName>
</protein>
<name>A0ABV7NKD0_9SPHN</name>
<comment type="caution">
    <text evidence="2">The sequence shown here is derived from an EMBL/GenBank/DDBJ whole genome shotgun (WGS) entry which is preliminary data.</text>
</comment>
<dbReference type="Proteomes" id="UP001595681">
    <property type="component" value="Unassembled WGS sequence"/>
</dbReference>
<dbReference type="InterPro" id="IPR011009">
    <property type="entry name" value="Kinase-like_dom_sf"/>
</dbReference>
<dbReference type="PANTHER" id="PTHR23020">
    <property type="entry name" value="UNCHARACTERIZED NUCLEAR HORMONE RECEPTOR-RELATED"/>
    <property type="match status" value="1"/>
</dbReference>
<evidence type="ECO:0000259" key="1">
    <source>
        <dbReference type="SMART" id="SM00587"/>
    </source>
</evidence>
<dbReference type="InterPro" id="IPR002575">
    <property type="entry name" value="Aminoglycoside_PTrfase"/>
</dbReference>
<feature type="domain" description="CHK kinase-like" evidence="1">
    <location>
        <begin position="143"/>
        <end position="322"/>
    </location>
</feature>
<dbReference type="InterPro" id="IPR052961">
    <property type="entry name" value="Oxido-Kinase-like_Enzymes"/>
</dbReference>
<dbReference type="Gene3D" id="3.90.1200.10">
    <property type="match status" value="1"/>
</dbReference>
<keyword evidence="3" id="KW-1185">Reference proteome</keyword>
<dbReference type="EMBL" id="JBHRVU010000005">
    <property type="protein sequence ID" value="MFC3443455.1"/>
    <property type="molecule type" value="Genomic_DNA"/>
</dbReference>
<dbReference type="SUPFAM" id="SSF56112">
    <property type="entry name" value="Protein kinase-like (PK-like)"/>
    <property type="match status" value="1"/>
</dbReference>
<proteinExistence type="predicted"/>
<dbReference type="RefSeq" id="WP_380798212.1">
    <property type="nucleotide sequence ID" value="NZ_JBHRVU010000005.1"/>
</dbReference>